<evidence type="ECO:0000313" key="10">
    <source>
        <dbReference type="EMBL" id="ROW12140.1"/>
    </source>
</evidence>
<feature type="region of interest" description="Disordered" evidence="9">
    <location>
        <begin position="839"/>
        <end position="866"/>
    </location>
</feature>
<dbReference type="SUPFAM" id="SSF50978">
    <property type="entry name" value="WD40 repeat-like"/>
    <property type="match status" value="1"/>
</dbReference>
<keyword evidence="7" id="KW-0539">Nucleus</keyword>
<evidence type="ECO:0000256" key="3">
    <source>
        <dbReference type="ARBA" id="ARBA00022816"/>
    </source>
</evidence>
<dbReference type="GO" id="GO:0006606">
    <property type="term" value="P:protein import into nucleus"/>
    <property type="evidence" value="ECO:0007669"/>
    <property type="project" value="TreeGrafter"/>
</dbReference>
<dbReference type="InterPro" id="IPR036322">
    <property type="entry name" value="WD40_repeat_dom_sf"/>
</dbReference>
<keyword evidence="4" id="KW-0653">Protein transport</keyword>
<keyword evidence="5" id="KW-0811">Translocation</keyword>
<dbReference type="GO" id="GO:0006406">
    <property type="term" value="P:mRNA export from nucleus"/>
    <property type="evidence" value="ECO:0007669"/>
    <property type="project" value="TreeGrafter"/>
</dbReference>
<dbReference type="OrthoDB" id="341482at2759"/>
<dbReference type="InterPro" id="IPR037700">
    <property type="entry name" value="NUP88/NUP82"/>
</dbReference>
<keyword evidence="11" id="KW-1185">Reference proteome</keyword>
<feature type="compositionally biased region" description="Basic and acidic residues" evidence="9">
    <location>
        <begin position="841"/>
        <end position="851"/>
    </location>
</feature>
<evidence type="ECO:0000256" key="5">
    <source>
        <dbReference type="ARBA" id="ARBA00023010"/>
    </source>
</evidence>
<reference evidence="10 11" key="1">
    <citation type="submission" date="2015-09" db="EMBL/GenBank/DDBJ databases">
        <title>Host preference determinants of Valsa canker pathogens revealed by comparative genomics.</title>
        <authorList>
            <person name="Yin Z."/>
            <person name="Huang L."/>
        </authorList>
    </citation>
    <scope>NUCLEOTIDE SEQUENCE [LARGE SCALE GENOMIC DNA]</scope>
    <source>
        <strain evidence="10 11">03-1</strain>
    </source>
</reference>
<feature type="compositionally biased region" description="Polar residues" evidence="9">
    <location>
        <begin position="852"/>
        <end position="863"/>
    </location>
</feature>
<comment type="subcellular location">
    <subcellularLocation>
        <location evidence="1">Nucleus</location>
        <location evidence="1">Nuclear pore complex</location>
    </subcellularLocation>
</comment>
<keyword evidence="8" id="KW-0175">Coiled coil</keyword>
<dbReference type="Gene3D" id="2.130.10.10">
    <property type="entry name" value="YVTN repeat-like/Quinoprotein amine dehydrogenase"/>
    <property type="match status" value="1"/>
</dbReference>
<accession>A0A423X8Y3</accession>
<keyword evidence="2" id="KW-0813">Transport</keyword>
<dbReference type="PANTHER" id="PTHR13257">
    <property type="entry name" value="NUCLEOPORIN NUP84-RELATED"/>
    <property type="match status" value="1"/>
</dbReference>
<evidence type="ECO:0000313" key="11">
    <source>
        <dbReference type="Proteomes" id="UP000283895"/>
    </source>
</evidence>
<keyword evidence="3" id="KW-0509">mRNA transport</keyword>
<comment type="caution">
    <text evidence="10">The sequence shown here is derived from an EMBL/GenBank/DDBJ whole genome shotgun (WGS) entry which is preliminary data.</text>
</comment>
<evidence type="ECO:0000256" key="9">
    <source>
        <dbReference type="SAM" id="MobiDB-lite"/>
    </source>
</evidence>
<proteinExistence type="predicted"/>
<evidence type="ECO:0000256" key="7">
    <source>
        <dbReference type="ARBA" id="ARBA00023242"/>
    </source>
</evidence>
<dbReference type="STRING" id="356882.A0A423X8Y3"/>
<dbReference type="GO" id="GO:0000056">
    <property type="term" value="P:ribosomal small subunit export from nucleus"/>
    <property type="evidence" value="ECO:0007669"/>
    <property type="project" value="InterPro"/>
</dbReference>
<dbReference type="PANTHER" id="PTHR13257:SF0">
    <property type="entry name" value="NUCLEAR PORE COMPLEX PROTEIN NUP88"/>
    <property type="match status" value="1"/>
</dbReference>
<evidence type="ECO:0000256" key="2">
    <source>
        <dbReference type="ARBA" id="ARBA00022448"/>
    </source>
</evidence>
<name>A0A423X8Y3_9PEZI</name>
<organism evidence="10 11">
    <name type="scientific">Cytospora schulzeri</name>
    <dbReference type="NCBI Taxonomy" id="448051"/>
    <lineage>
        <taxon>Eukaryota</taxon>
        <taxon>Fungi</taxon>
        <taxon>Dikarya</taxon>
        <taxon>Ascomycota</taxon>
        <taxon>Pezizomycotina</taxon>
        <taxon>Sordariomycetes</taxon>
        <taxon>Sordariomycetidae</taxon>
        <taxon>Diaporthales</taxon>
        <taxon>Cytosporaceae</taxon>
        <taxon>Cytospora</taxon>
    </lineage>
</organism>
<dbReference type="GO" id="GO:0017056">
    <property type="term" value="F:structural constituent of nuclear pore"/>
    <property type="evidence" value="ECO:0007669"/>
    <property type="project" value="InterPro"/>
</dbReference>
<dbReference type="InterPro" id="IPR015943">
    <property type="entry name" value="WD40/YVTN_repeat-like_dom_sf"/>
</dbReference>
<gene>
    <name evidence="10" type="ORF">VMCG_00189</name>
</gene>
<evidence type="ECO:0000256" key="6">
    <source>
        <dbReference type="ARBA" id="ARBA00023132"/>
    </source>
</evidence>
<dbReference type="AlphaFoldDB" id="A0A423X8Y3"/>
<feature type="coiled-coil region" evidence="8">
    <location>
        <begin position="710"/>
        <end position="780"/>
    </location>
</feature>
<protein>
    <submittedName>
        <fullName evidence="10">Uncharacterized protein</fullName>
    </submittedName>
</protein>
<dbReference type="GO" id="GO:0005643">
    <property type="term" value="C:nuclear pore"/>
    <property type="evidence" value="ECO:0007669"/>
    <property type="project" value="UniProtKB-SubCell"/>
</dbReference>
<evidence type="ECO:0000256" key="4">
    <source>
        <dbReference type="ARBA" id="ARBA00022927"/>
    </source>
</evidence>
<keyword evidence="6" id="KW-0906">Nuclear pore complex</keyword>
<dbReference type="Proteomes" id="UP000283895">
    <property type="component" value="Unassembled WGS sequence"/>
</dbReference>
<evidence type="ECO:0000256" key="8">
    <source>
        <dbReference type="SAM" id="Coils"/>
    </source>
</evidence>
<dbReference type="EMBL" id="LKEA01000001">
    <property type="protein sequence ID" value="ROW12140.1"/>
    <property type="molecule type" value="Genomic_DNA"/>
</dbReference>
<sequence length="900" mass="100141">MSSRVKAYTPSWLSKPAPGHSLFKASADDLKSSAFSPFTSKKKSRPGPRRTIARRGTEVFVAVNREIRWGDLVYLKESWLENTGSSHIKKEDTNGSFLIYDDETRNGTEESEGKPAEGYRVIKTPVADEIRQIVISPNSNYLAVLTTHTVHICILPDSSHLTAQDRSPLKPKFFTLGSTTHVTSKSAVVSSLWHPLGVKGSCLVTVTEDAVVRVWELSPTDRWSFDSPTLAVDLKKLANGTSLDQDFSASETNTNTAFSPDMFDMEVAAASFAARGSGLWSSMTLFIAMRGGDVYALCPLLPQLWAPPPALIPSLSVSIVAKVAAIEDDPDVPPQEKLLAQQQLQWMSDLDNQEPRIIQDSPGEQPVEVYRRPSHPGLIPRLQGPFDFEVEPNEDEQDDLDLELADIHVIGRKMEMDELMLGEDELLELDENEQEGLSLTIICLLSTSGQVRICLDMEGIEAKWLPPRTKSKPAAYTDMDDSPCLLTYETIDILELSEVTPDCWPVFSEDATSRYSFFVTHNSGITELSLSPWVFRLEGELTGEPDPRSDFRIGLIANATSHFDRIYVEPPPGNSLAACAAIRDPDLGYFILSATPSDPVALILESPEDELPSFKRSTSPSPFYERTPEQKAPLEVYTPRPAFQPSPVFDQPSGLPQFRQGLKTSKHMALMQQQIRLSPATLKIFTTAHQILSQESGRLNEAVSELFRRCDALRSELREEITKANDLKGRIDRITGGDDEDSPSDDTRLTRALIERRRKQEELMQRFENLRKKIQQNSSRELSDKEKAWGEEVRRYDQSLSEPGRGTVAVVGASKAQQPLKRLQEIKALKDELVGQVAEVQGKDQPGDERSGSSPAPSVSNMRIPSELRKAKVSQVMGLLDRETALVEALQDRLERLSVG</sequence>
<evidence type="ECO:0000256" key="1">
    <source>
        <dbReference type="ARBA" id="ARBA00004567"/>
    </source>
</evidence>
<dbReference type="GO" id="GO:0000055">
    <property type="term" value="P:ribosomal large subunit export from nucleus"/>
    <property type="evidence" value="ECO:0007669"/>
    <property type="project" value="InterPro"/>
</dbReference>